<evidence type="ECO:0000256" key="1">
    <source>
        <dbReference type="ARBA" id="ARBA00022490"/>
    </source>
</evidence>
<dbReference type="GO" id="GO:0005525">
    <property type="term" value="F:GTP binding"/>
    <property type="evidence" value="ECO:0007669"/>
    <property type="project" value="UniProtKB-KW"/>
</dbReference>
<dbReference type="GO" id="GO:1902758">
    <property type="term" value="P:bis(molybdopterin guanine dinucleotide)molybdenum biosynthetic process"/>
    <property type="evidence" value="ECO:0007669"/>
    <property type="project" value="TreeGrafter"/>
</dbReference>
<dbReference type="GO" id="GO:0016779">
    <property type="term" value="F:nucleotidyltransferase activity"/>
    <property type="evidence" value="ECO:0007669"/>
    <property type="project" value="UniProtKB-KW"/>
</dbReference>
<keyword evidence="4" id="KW-0547">Nucleotide-binding</keyword>
<dbReference type="AlphaFoldDB" id="A0AAW3ZQU1"/>
<reference evidence="9 10" key="1">
    <citation type="submission" date="2020-09" db="EMBL/GenBank/DDBJ databases">
        <title>Pseudoxanthomonas sp. CAU 1598 isolated from sand of Yaerae Beach.</title>
        <authorList>
            <person name="Kim W."/>
        </authorList>
    </citation>
    <scope>NUCLEOTIDE SEQUENCE [LARGE SCALE GENOMIC DNA]</scope>
    <source>
        <strain evidence="9 10">CAU 1598</strain>
    </source>
</reference>
<dbReference type="SUPFAM" id="SSF53448">
    <property type="entry name" value="Nucleotide-diphospho-sugar transferases"/>
    <property type="match status" value="1"/>
</dbReference>
<keyword evidence="5" id="KW-0460">Magnesium</keyword>
<dbReference type="InterPro" id="IPR013482">
    <property type="entry name" value="Molybde_CF_guanTrfase"/>
</dbReference>
<keyword evidence="1" id="KW-0963">Cytoplasm</keyword>
<dbReference type="Pfam" id="PF12804">
    <property type="entry name" value="NTP_transf_3"/>
    <property type="match status" value="1"/>
</dbReference>
<evidence type="ECO:0000256" key="6">
    <source>
        <dbReference type="ARBA" id="ARBA00023134"/>
    </source>
</evidence>
<dbReference type="GO" id="GO:0046872">
    <property type="term" value="F:metal ion binding"/>
    <property type="evidence" value="ECO:0007669"/>
    <property type="project" value="UniProtKB-KW"/>
</dbReference>
<evidence type="ECO:0000256" key="4">
    <source>
        <dbReference type="ARBA" id="ARBA00022741"/>
    </source>
</evidence>
<evidence type="ECO:0000256" key="2">
    <source>
        <dbReference type="ARBA" id="ARBA00022679"/>
    </source>
</evidence>
<dbReference type="PANTHER" id="PTHR19136">
    <property type="entry name" value="MOLYBDENUM COFACTOR GUANYLYLTRANSFERASE"/>
    <property type="match status" value="1"/>
</dbReference>
<evidence type="ECO:0000313" key="10">
    <source>
        <dbReference type="Proteomes" id="UP000613768"/>
    </source>
</evidence>
<sequence>MFTGKWNALILAGGRSSRMGRDKAMLDWHGQPLLAAQVRHMKAFGATELRVSGDYPEFLGIPDRQKGLGPLGGLHSALVDASDGCWLIVPVDMPLLRQAHLIPLVKLMETSAAACYREHVLPMALRLDRHVRALIDALLAQASGGRSLLALHHRLHGSTIECPAELLDGLRNCNTPEQWQAICK</sequence>
<gene>
    <name evidence="9" type="ORF">IFO71_17020</name>
</gene>
<keyword evidence="6" id="KW-0342">GTP-binding</keyword>
<dbReference type="Proteomes" id="UP000613768">
    <property type="component" value="Unassembled WGS sequence"/>
</dbReference>
<evidence type="ECO:0000256" key="5">
    <source>
        <dbReference type="ARBA" id="ARBA00022842"/>
    </source>
</evidence>
<keyword evidence="3" id="KW-0479">Metal-binding</keyword>
<keyword evidence="2" id="KW-0808">Transferase</keyword>
<keyword evidence="9" id="KW-0548">Nucleotidyltransferase</keyword>
<dbReference type="InterPro" id="IPR029044">
    <property type="entry name" value="Nucleotide-diphossugar_trans"/>
</dbReference>
<comment type="caution">
    <text evidence="9">The sequence shown here is derived from an EMBL/GenBank/DDBJ whole genome shotgun (WGS) entry which is preliminary data.</text>
</comment>
<keyword evidence="10" id="KW-1185">Reference proteome</keyword>
<name>A0AAW3ZQU1_9GAMM</name>
<dbReference type="EMBL" id="JACYTR010000052">
    <property type="protein sequence ID" value="MBD8527447.1"/>
    <property type="molecule type" value="Genomic_DNA"/>
</dbReference>
<proteinExistence type="predicted"/>
<dbReference type="Gene3D" id="3.90.550.10">
    <property type="entry name" value="Spore Coat Polysaccharide Biosynthesis Protein SpsA, Chain A"/>
    <property type="match status" value="1"/>
</dbReference>
<evidence type="ECO:0000256" key="7">
    <source>
        <dbReference type="ARBA" id="ARBA00023150"/>
    </source>
</evidence>
<accession>A0AAW3ZQU1</accession>
<dbReference type="CDD" id="cd02503">
    <property type="entry name" value="MobA"/>
    <property type="match status" value="1"/>
</dbReference>
<feature type="domain" description="MobA-like NTP transferase" evidence="8">
    <location>
        <begin position="8"/>
        <end position="153"/>
    </location>
</feature>
<evidence type="ECO:0000313" key="9">
    <source>
        <dbReference type="EMBL" id="MBD8527447.1"/>
    </source>
</evidence>
<evidence type="ECO:0000256" key="3">
    <source>
        <dbReference type="ARBA" id="ARBA00022723"/>
    </source>
</evidence>
<evidence type="ECO:0000259" key="8">
    <source>
        <dbReference type="Pfam" id="PF12804"/>
    </source>
</evidence>
<protein>
    <submittedName>
        <fullName evidence="9">Molybdenum cofactor guanylyltransferase</fullName>
    </submittedName>
</protein>
<dbReference type="InterPro" id="IPR025877">
    <property type="entry name" value="MobA-like_NTP_Trfase"/>
</dbReference>
<keyword evidence="7" id="KW-0501">Molybdenum cofactor biosynthesis</keyword>
<organism evidence="9 10">
    <name type="scientific">Pseudomarimonas arenosa</name>
    <dbReference type="NCBI Taxonomy" id="2774145"/>
    <lineage>
        <taxon>Bacteria</taxon>
        <taxon>Pseudomonadati</taxon>
        <taxon>Pseudomonadota</taxon>
        <taxon>Gammaproteobacteria</taxon>
        <taxon>Lysobacterales</taxon>
        <taxon>Lysobacteraceae</taxon>
        <taxon>Pseudomarimonas</taxon>
    </lineage>
</organism>
<dbReference type="RefSeq" id="WP_192030867.1">
    <property type="nucleotide sequence ID" value="NZ_JACYTR010000052.1"/>
</dbReference>
<dbReference type="PANTHER" id="PTHR19136:SF81">
    <property type="entry name" value="MOLYBDENUM COFACTOR GUANYLYLTRANSFERASE"/>
    <property type="match status" value="1"/>
</dbReference>